<reference evidence="3" key="1">
    <citation type="submission" date="2019-12" db="EMBL/GenBank/DDBJ databases">
        <authorList>
            <person name="Scholes J."/>
        </authorList>
    </citation>
    <scope>NUCLEOTIDE SEQUENCE</scope>
</reference>
<dbReference type="FunFam" id="1.25.40.10:FF:000344">
    <property type="entry name" value="Pentatricopeptide repeat-containing protein"/>
    <property type="match status" value="1"/>
</dbReference>
<dbReference type="InterPro" id="IPR046848">
    <property type="entry name" value="E_motif"/>
</dbReference>
<accession>A0A9N7ND84</accession>
<name>A0A9N7ND84_STRHE</name>
<dbReference type="OrthoDB" id="881013at2759"/>
<protein>
    <submittedName>
        <fullName evidence="3">Pentatricopeptide repeat-containing protein</fullName>
    </submittedName>
</protein>
<dbReference type="Gene3D" id="1.25.40.10">
    <property type="entry name" value="Tetratricopeptide repeat domain"/>
    <property type="match status" value="4"/>
</dbReference>
<sequence length="731" mass="81867">MILRSFPYKRFYHAPSNFTGHCSGFNAHSQSDFPIPHHFRTIHEQSNNGELVDFFDRLLQLCVGGVDRSYNVERPVKQIHSQIALTSSNFSPFLSARLVAVYAKLSLLSDARKVFDTCSQECLFSSLLWNSMLRAYISAFRYENALELYQQMRRFNVHPDRFGFPLIIKACAMKGDVRLCEVVHSHVTQMGLVRNLHVGNELVGMYGEIGWNQIASKMFDQMPLRSIVTWNIMISAFAKSNDCESAFRVFSRMENEGWVPNSVTWTSLVSSFSRCGHIDKTWEFYVRMREKGVDITAESVAVVISACDEMPIKGEIVHGHLVRAGFENYVFVRNALISMYGKMGAVEKAENVFAGLEFKSIISWNALISAYAQSGFCDEAYNAFFRLKNLDGSSLVRPNVITWTAVINAFAGAGQNKEMTLEIFRQMQFSSVPANAVTVGGVLSACAELSASSLGQEIHAHAVRKFIDHDILVANGLINMYMKCGRLKTGNSIFEQMLSKDVTSWNIMIAGFGMHGLGETAVNFFDQMVNSNFNPDEVTFVAVLSACSHSGLVSEGKRLFNLMVREFQIEPKVEHYSCMVDLLGRAGLLQEAGEILRSMPMEPNAPVWGALLNSCKLHRNMDFAKKTASRFFGHGREGTGGYMLLSNLYASSGMWDESAKVRTRARTRGLKKVPGQSWIEVKKKVCTFLAGKALDSDVGQLYEVLEDLNLHMVVESKTYSGFFEQGEDNAC</sequence>
<dbReference type="InterPro" id="IPR002885">
    <property type="entry name" value="PPR_rpt"/>
</dbReference>
<dbReference type="NCBIfam" id="TIGR00756">
    <property type="entry name" value="PPR"/>
    <property type="match status" value="5"/>
</dbReference>
<dbReference type="Pfam" id="PF20431">
    <property type="entry name" value="E_motif"/>
    <property type="match status" value="1"/>
</dbReference>
<dbReference type="PROSITE" id="PS51375">
    <property type="entry name" value="PPR"/>
    <property type="match status" value="7"/>
</dbReference>
<dbReference type="PANTHER" id="PTHR47926:SF389">
    <property type="entry name" value="PENTATRICOPEPTIDE PROTEIN-RELATED"/>
    <property type="match status" value="1"/>
</dbReference>
<feature type="repeat" description="PPR" evidence="2">
    <location>
        <begin position="226"/>
        <end position="260"/>
    </location>
</feature>
<dbReference type="GO" id="GO:0003723">
    <property type="term" value="F:RNA binding"/>
    <property type="evidence" value="ECO:0007669"/>
    <property type="project" value="InterPro"/>
</dbReference>
<dbReference type="AlphaFoldDB" id="A0A9N7ND84"/>
<dbReference type="Proteomes" id="UP001153555">
    <property type="component" value="Unassembled WGS sequence"/>
</dbReference>
<proteinExistence type="predicted"/>
<gene>
    <name evidence="3" type="ORF">SHERM_23501</name>
</gene>
<feature type="repeat" description="PPR" evidence="2">
    <location>
        <begin position="399"/>
        <end position="434"/>
    </location>
</feature>
<feature type="repeat" description="PPR" evidence="2">
    <location>
        <begin position="536"/>
        <end position="566"/>
    </location>
</feature>
<evidence type="ECO:0000256" key="2">
    <source>
        <dbReference type="PROSITE-ProRule" id="PRU00708"/>
    </source>
</evidence>
<keyword evidence="4" id="KW-1185">Reference proteome</keyword>
<dbReference type="EMBL" id="CACSLK010027752">
    <property type="protein sequence ID" value="CAA0827806.1"/>
    <property type="molecule type" value="Genomic_DNA"/>
</dbReference>
<dbReference type="Pfam" id="PF01535">
    <property type="entry name" value="PPR"/>
    <property type="match status" value="4"/>
</dbReference>
<dbReference type="GO" id="GO:0009451">
    <property type="term" value="P:RNA modification"/>
    <property type="evidence" value="ECO:0007669"/>
    <property type="project" value="InterPro"/>
</dbReference>
<comment type="caution">
    <text evidence="3">The sequence shown here is derived from an EMBL/GenBank/DDBJ whole genome shotgun (WGS) entry which is preliminary data.</text>
</comment>
<dbReference type="PANTHER" id="PTHR47926">
    <property type="entry name" value="PENTATRICOPEPTIDE REPEAT-CONTAINING PROTEIN"/>
    <property type="match status" value="1"/>
</dbReference>
<dbReference type="InterPro" id="IPR011990">
    <property type="entry name" value="TPR-like_helical_dom_sf"/>
</dbReference>
<feature type="repeat" description="PPR" evidence="2">
    <location>
        <begin position="125"/>
        <end position="159"/>
    </location>
</feature>
<evidence type="ECO:0000256" key="1">
    <source>
        <dbReference type="ARBA" id="ARBA00022737"/>
    </source>
</evidence>
<organism evidence="3 4">
    <name type="scientific">Striga hermonthica</name>
    <name type="common">Purple witchweed</name>
    <name type="synonym">Buchnera hermonthica</name>
    <dbReference type="NCBI Taxonomy" id="68872"/>
    <lineage>
        <taxon>Eukaryota</taxon>
        <taxon>Viridiplantae</taxon>
        <taxon>Streptophyta</taxon>
        <taxon>Embryophyta</taxon>
        <taxon>Tracheophyta</taxon>
        <taxon>Spermatophyta</taxon>
        <taxon>Magnoliopsida</taxon>
        <taxon>eudicotyledons</taxon>
        <taxon>Gunneridae</taxon>
        <taxon>Pentapetalae</taxon>
        <taxon>asterids</taxon>
        <taxon>lamiids</taxon>
        <taxon>Lamiales</taxon>
        <taxon>Orobanchaceae</taxon>
        <taxon>Buchnereae</taxon>
        <taxon>Striga</taxon>
    </lineage>
</organism>
<feature type="repeat" description="PPR" evidence="2">
    <location>
        <begin position="261"/>
        <end position="295"/>
    </location>
</feature>
<feature type="repeat" description="PPR" evidence="2">
    <location>
        <begin position="501"/>
        <end position="535"/>
    </location>
</feature>
<keyword evidence="1" id="KW-0677">Repeat</keyword>
<dbReference type="FunFam" id="1.25.40.10:FF:000393">
    <property type="entry name" value="Pentatricopeptide repeat-containing protein At1g20230"/>
    <property type="match status" value="1"/>
</dbReference>
<evidence type="ECO:0000313" key="3">
    <source>
        <dbReference type="EMBL" id="CAA0827806.1"/>
    </source>
</evidence>
<evidence type="ECO:0000313" key="4">
    <source>
        <dbReference type="Proteomes" id="UP001153555"/>
    </source>
</evidence>
<dbReference type="InterPro" id="IPR046960">
    <property type="entry name" value="PPR_At4g14850-like_plant"/>
</dbReference>
<dbReference type="FunFam" id="1.25.40.10:FF:000378">
    <property type="entry name" value="Pentatricopeptide repeat-containing protein mitochondrial"/>
    <property type="match status" value="1"/>
</dbReference>
<dbReference type="Pfam" id="PF13041">
    <property type="entry name" value="PPR_2"/>
    <property type="match status" value="2"/>
</dbReference>
<feature type="repeat" description="PPR" evidence="2">
    <location>
        <begin position="360"/>
        <end position="394"/>
    </location>
</feature>